<dbReference type="AlphaFoldDB" id="W9QK27"/>
<gene>
    <name evidence="1" type="ORF">L484_012665</name>
</gene>
<evidence type="ECO:0000313" key="2">
    <source>
        <dbReference type="Proteomes" id="UP000030645"/>
    </source>
</evidence>
<dbReference type="EMBL" id="KE343425">
    <property type="protein sequence ID" value="EXB28906.1"/>
    <property type="molecule type" value="Genomic_DNA"/>
</dbReference>
<keyword evidence="2" id="KW-1185">Reference proteome</keyword>
<evidence type="ECO:0000313" key="1">
    <source>
        <dbReference type="EMBL" id="EXB28906.1"/>
    </source>
</evidence>
<organism evidence="1 2">
    <name type="scientific">Morus notabilis</name>
    <dbReference type="NCBI Taxonomy" id="981085"/>
    <lineage>
        <taxon>Eukaryota</taxon>
        <taxon>Viridiplantae</taxon>
        <taxon>Streptophyta</taxon>
        <taxon>Embryophyta</taxon>
        <taxon>Tracheophyta</taxon>
        <taxon>Spermatophyta</taxon>
        <taxon>Magnoliopsida</taxon>
        <taxon>eudicotyledons</taxon>
        <taxon>Gunneridae</taxon>
        <taxon>Pentapetalae</taxon>
        <taxon>rosids</taxon>
        <taxon>fabids</taxon>
        <taxon>Rosales</taxon>
        <taxon>Moraceae</taxon>
        <taxon>Moreae</taxon>
        <taxon>Morus</taxon>
    </lineage>
</organism>
<protein>
    <submittedName>
        <fullName evidence="1">Uncharacterized protein</fullName>
    </submittedName>
</protein>
<dbReference type="Proteomes" id="UP000030645">
    <property type="component" value="Unassembled WGS sequence"/>
</dbReference>
<sequence>MGLDGWNLAKICQPPLQFFRSTKLLKLIRAPFVANASASVRRRPLSCAVRSASLPILAVTLWVKP</sequence>
<accession>W9QK27</accession>
<name>W9QK27_9ROSA</name>
<proteinExistence type="predicted"/>
<reference evidence="2" key="1">
    <citation type="submission" date="2013-01" db="EMBL/GenBank/DDBJ databases">
        <title>Draft Genome Sequence of a Mulberry Tree, Morus notabilis C.K. Schneid.</title>
        <authorList>
            <person name="He N."/>
            <person name="Zhao S."/>
        </authorList>
    </citation>
    <scope>NUCLEOTIDE SEQUENCE</scope>
</reference>